<dbReference type="RefSeq" id="WP_237891234.1">
    <property type="nucleotide sequence ID" value="NZ_JAKLTY010000019.1"/>
</dbReference>
<dbReference type="InterPro" id="IPR029059">
    <property type="entry name" value="AB_hydrolase_5"/>
</dbReference>
<comment type="caution">
    <text evidence="2">The sequence shown here is derived from an EMBL/GenBank/DDBJ whole genome shotgun (WGS) entry which is preliminary data.</text>
</comment>
<proteinExistence type="predicted"/>
<dbReference type="SUPFAM" id="SSF53474">
    <property type="entry name" value="alpha/beta-Hydrolases"/>
    <property type="match status" value="1"/>
</dbReference>
<gene>
    <name evidence="2" type="ORF">L6654_26705</name>
</gene>
<dbReference type="AlphaFoldDB" id="A0A9X1UCC1"/>
<dbReference type="Gene3D" id="3.40.50.1820">
    <property type="entry name" value="alpha/beta hydrolase"/>
    <property type="match status" value="1"/>
</dbReference>
<dbReference type="Pfam" id="PF12695">
    <property type="entry name" value="Abhydrolase_5"/>
    <property type="match status" value="1"/>
</dbReference>
<name>A0A9X1UCC1_9BRAD</name>
<dbReference type="Proteomes" id="UP001139054">
    <property type="component" value="Unassembled WGS sequence"/>
</dbReference>
<evidence type="ECO:0000313" key="2">
    <source>
        <dbReference type="EMBL" id="MCG2630224.1"/>
    </source>
</evidence>
<organism evidence="2 3">
    <name type="scientific">Bradyrhizobium zhengyangense</name>
    <dbReference type="NCBI Taxonomy" id="2911009"/>
    <lineage>
        <taxon>Bacteria</taxon>
        <taxon>Pseudomonadati</taxon>
        <taxon>Pseudomonadota</taxon>
        <taxon>Alphaproteobacteria</taxon>
        <taxon>Hyphomicrobiales</taxon>
        <taxon>Nitrobacteraceae</taxon>
        <taxon>Bradyrhizobium</taxon>
    </lineage>
</organism>
<protein>
    <submittedName>
        <fullName evidence="2">Alpha/beta hydrolase</fullName>
    </submittedName>
</protein>
<feature type="domain" description="Alpha/beta hydrolase fold-5" evidence="1">
    <location>
        <begin position="68"/>
        <end position="229"/>
    </location>
</feature>
<evidence type="ECO:0000313" key="3">
    <source>
        <dbReference type="Proteomes" id="UP001139054"/>
    </source>
</evidence>
<dbReference type="GO" id="GO:0016787">
    <property type="term" value="F:hydrolase activity"/>
    <property type="evidence" value="ECO:0007669"/>
    <property type="project" value="UniProtKB-KW"/>
</dbReference>
<accession>A0A9X1UCC1</accession>
<reference evidence="2" key="1">
    <citation type="submission" date="2022-01" db="EMBL/GenBank/DDBJ databases">
        <title>Genome sequnece data of strain Bradyrhizobium sp. nov.</title>
        <authorList>
            <person name="Zhang J."/>
        </authorList>
    </citation>
    <scope>NUCLEOTIDE SEQUENCE</scope>
    <source>
        <strain evidence="2">WYCCWR 13023</strain>
    </source>
</reference>
<evidence type="ECO:0000259" key="1">
    <source>
        <dbReference type="Pfam" id="PF12695"/>
    </source>
</evidence>
<keyword evidence="2" id="KW-0378">Hydrolase</keyword>
<dbReference type="InterPro" id="IPR029058">
    <property type="entry name" value="AB_hydrolase_fold"/>
</dbReference>
<dbReference type="PROSITE" id="PS51257">
    <property type="entry name" value="PROKAR_LIPOPROTEIN"/>
    <property type="match status" value="1"/>
</dbReference>
<sequence>MKKVLIAIGIGVGLSTFLGCGFVSWALDTYKAEPITQISALNDPGVVISERDGFLVIRPSAAPSAIGVLFYPGLRIEPKAYLSKLAALSSKAGVNVVIGRPRLNIAALSIGQADDMRKQLTGIRRWYVAGHSLGGAVACYYASNHLDDLQGVVLLGTYCGSDISMSRLRVLTIVAGSDGVIAPETIGQHAGELPADAQIVRIPGMVHSQFGNYGPQSGDGRPSIDDSQAREAISEAARAFFR</sequence>
<dbReference type="EMBL" id="JAKLTY010000019">
    <property type="protein sequence ID" value="MCG2630224.1"/>
    <property type="molecule type" value="Genomic_DNA"/>
</dbReference>